<comment type="caution">
    <text evidence="2">The sequence shown here is derived from an EMBL/GenBank/DDBJ whole genome shotgun (WGS) entry which is preliminary data.</text>
</comment>
<organism evidence="2 3">
    <name type="scientific">Vitis vinifera</name>
    <name type="common">Grape</name>
    <dbReference type="NCBI Taxonomy" id="29760"/>
    <lineage>
        <taxon>Eukaryota</taxon>
        <taxon>Viridiplantae</taxon>
        <taxon>Streptophyta</taxon>
        <taxon>Embryophyta</taxon>
        <taxon>Tracheophyta</taxon>
        <taxon>Spermatophyta</taxon>
        <taxon>Magnoliopsida</taxon>
        <taxon>eudicotyledons</taxon>
        <taxon>Gunneridae</taxon>
        <taxon>Pentapetalae</taxon>
        <taxon>rosids</taxon>
        <taxon>Vitales</taxon>
        <taxon>Vitaceae</taxon>
        <taxon>Viteae</taxon>
        <taxon>Vitis</taxon>
    </lineage>
</organism>
<evidence type="ECO:0000313" key="3">
    <source>
        <dbReference type="Proteomes" id="UP000288805"/>
    </source>
</evidence>
<keyword evidence="1" id="KW-0040">ANK repeat</keyword>
<dbReference type="GO" id="GO:0016301">
    <property type="term" value="F:kinase activity"/>
    <property type="evidence" value="ECO:0007669"/>
    <property type="project" value="UniProtKB-KW"/>
</dbReference>
<evidence type="ECO:0000313" key="2">
    <source>
        <dbReference type="EMBL" id="RVW21332.1"/>
    </source>
</evidence>
<keyword evidence="2" id="KW-0418">Kinase</keyword>
<dbReference type="InterPro" id="IPR039323">
    <property type="entry name" value="ANKRD_45/46/60"/>
</dbReference>
<dbReference type="PANTHER" id="PTHR22677:SF4">
    <property type="entry name" value="USHER SYNDROME TYPE-1G PROTEIN-LIKE PROTEIN"/>
    <property type="match status" value="1"/>
</dbReference>
<sequence>MAVESKTAVRFTLGKQSSLAPERARDEALTEGEQGDVEGIDPRVRLMYLANEGDLEGLRELLDSGMDVNFRDIDNRTALHVAACQGFSDVVEFLLKNGAEIDLEDRWGSTGIGALKLLFQTPVPTPVTASVSCLCLHNVDKIPADKIPATWGGGGCAAPPPPPILTWLLPCMPLADAIHYKNHDVIKLLEKHGAQHLMAPMHVNNAREVPEYEIDPKELDFTNSVDITKIQNLDQDWYGSATNICLGMSIMIPVIEFDILLNQREKGGGEEVRYENGGWKERGLACLGILCLHHFATAASSHD</sequence>
<dbReference type="PROSITE" id="PS50297">
    <property type="entry name" value="ANK_REP_REGION"/>
    <property type="match status" value="1"/>
</dbReference>
<dbReference type="InterPro" id="IPR036770">
    <property type="entry name" value="Ankyrin_rpt-contain_sf"/>
</dbReference>
<accession>A0A438CDQ2</accession>
<dbReference type="AlphaFoldDB" id="A0A438CDQ2"/>
<feature type="repeat" description="ANK" evidence="1">
    <location>
        <begin position="74"/>
        <end position="106"/>
    </location>
</feature>
<dbReference type="EMBL" id="QGNW01002299">
    <property type="protein sequence ID" value="RVW21332.1"/>
    <property type="molecule type" value="Genomic_DNA"/>
</dbReference>
<proteinExistence type="predicted"/>
<dbReference type="SUPFAM" id="SSF48403">
    <property type="entry name" value="Ankyrin repeat"/>
    <property type="match status" value="1"/>
</dbReference>
<reference evidence="2 3" key="1">
    <citation type="journal article" date="2018" name="PLoS Genet.">
        <title>Population sequencing reveals clonal diversity and ancestral inbreeding in the grapevine cultivar Chardonnay.</title>
        <authorList>
            <person name="Roach M.J."/>
            <person name="Johnson D.L."/>
            <person name="Bohlmann J."/>
            <person name="van Vuuren H.J."/>
            <person name="Jones S.J."/>
            <person name="Pretorius I.S."/>
            <person name="Schmidt S.A."/>
            <person name="Borneman A.R."/>
        </authorList>
    </citation>
    <scope>NUCLEOTIDE SEQUENCE [LARGE SCALE GENOMIC DNA]</scope>
    <source>
        <strain evidence="3">cv. Chardonnay</strain>
        <tissue evidence="2">Leaf</tissue>
    </source>
</reference>
<dbReference type="InterPro" id="IPR002110">
    <property type="entry name" value="Ankyrin_rpt"/>
</dbReference>
<keyword evidence="2" id="KW-0401">Integrin</keyword>
<dbReference type="Pfam" id="PF12796">
    <property type="entry name" value="Ank_2"/>
    <property type="match status" value="1"/>
</dbReference>
<dbReference type="Gene3D" id="1.25.40.20">
    <property type="entry name" value="Ankyrin repeat-containing domain"/>
    <property type="match status" value="1"/>
</dbReference>
<dbReference type="Proteomes" id="UP000288805">
    <property type="component" value="Unassembled WGS sequence"/>
</dbReference>
<protein>
    <submittedName>
        <fullName evidence="2">Integrin-linked protein kinase 1</fullName>
    </submittedName>
</protein>
<dbReference type="PROSITE" id="PS50088">
    <property type="entry name" value="ANK_REPEAT"/>
    <property type="match status" value="1"/>
</dbReference>
<dbReference type="GO" id="GO:0007229">
    <property type="term" value="P:integrin-mediated signaling pathway"/>
    <property type="evidence" value="ECO:0007669"/>
    <property type="project" value="UniProtKB-KW"/>
</dbReference>
<gene>
    <name evidence="2" type="primary">ILK1_10</name>
    <name evidence="2" type="ORF">CK203_105466</name>
</gene>
<evidence type="ECO:0000256" key="1">
    <source>
        <dbReference type="PROSITE-ProRule" id="PRU00023"/>
    </source>
</evidence>
<name>A0A438CDQ2_VITVI</name>
<dbReference type="SMART" id="SM00248">
    <property type="entry name" value="ANK"/>
    <property type="match status" value="2"/>
</dbReference>
<keyword evidence="2" id="KW-0808">Transferase</keyword>
<dbReference type="PANTHER" id="PTHR22677">
    <property type="entry name" value="ANKYRIN REPEAT DOMAIN-CONTAINING PROTEIN 60"/>
    <property type="match status" value="1"/>
</dbReference>